<keyword evidence="2" id="KW-1185">Reference proteome</keyword>
<evidence type="ECO:0000313" key="1">
    <source>
        <dbReference type="EMBL" id="WZN46488.1"/>
    </source>
</evidence>
<reference evidence="1 2" key="1">
    <citation type="submission" date="2024-03" db="EMBL/GenBank/DDBJ databases">
        <title>Chitinophaga caseinilytica sp. nov., a casein hydrolysing bacterium isolated from forest soil.</title>
        <authorList>
            <person name="Lee D.S."/>
            <person name="Han D.M."/>
            <person name="Baek J.H."/>
            <person name="Choi D.G."/>
            <person name="Jeon J.H."/>
            <person name="Jeon C.O."/>
        </authorList>
    </citation>
    <scope>NUCLEOTIDE SEQUENCE [LARGE SCALE GENOMIC DNA]</scope>
    <source>
        <strain evidence="1 2">KACC 19118</strain>
    </source>
</reference>
<gene>
    <name evidence="1" type="ORF">WJU22_26735</name>
</gene>
<organism evidence="1 2">
    <name type="scientific">Chitinophaga caseinilytica</name>
    <dbReference type="NCBI Taxonomy" id="2267521"/>
    <lineage>
        <taxon>Bacteria</taxon>
        <taxon>Pseudomonadati</taxon>
        <taxon>Bacteroidota</taxon>
        <taxon>Chitinophagia</taxon>
        <taxon>Chitinophagales</taxon>
        <taxon>Chitinophagaceae</taxon>
        <taxon>Chitinophaga</taxon>
    </lineage>
</organism>
<sequence>MPHVSLQLYYHSDVTGDETAETVLALPVDATKGFYRIDGIPFYAPGLACGDVVQATPDKPGAPLVFRRLLSASGHSTIQVFVMDDVNDAAILRELFQDLGCATASTGSGYFVMDVPVHVDYVPVKKQLDDYMFGGILDYAEPCISNRHQY</sequence>
<dbReference type="InterPro" id="IPR025361">
    <property type="entry name" value="DUF4265"/>
</dbReference>
<dbReference type="Proteomes" id="UP001449657">
    <property type="component" value="Chromosome"/>
</dbReference>
<accession>A0ABZ2Z4F0</accession>
<dbReference type="Pfam" id="PF14085">
    <property type="entry name" value="DUF4265"/>
    <property type="match status" value="1"/>
</dbReference>
<evidence type="ECO:0000313" key="2">
    <source>
        <dbReference type="Proteomes" id="UP001449657"/>
    </source>
</evidence>
<dbReference type="EMBL" id="CP150096">
    <property type="protein sequence ID" value="WZN46488.1"/>
    <property type="molecule type" value="Genomic_DNA"/>
</dbReference>
<dbReference type="RefSeq" id="WP_341841186.1">
    <property type="nucleotide sequence ID" value="NZ_CP149792.1"/>
</dbReference>
<protein>
    <submittedName>
        <fullName evidence="1">DUF4265 domain-containing protein</fullName>
    </submittedName>
</protein>
<name>A0ABZ2Z4F0_9BACT</name>
<proteinExistence type="predicted"/>